<organism evidence="9 10">
    <name type="scientific">Oxynema aestuarii AP17</name>
    <dbReference type="NCBI Taxonomy" id="2064643"/>
    <lineage>
        <taxon>Bacteria</taxon>
        <taxon>Bacillati</taxon>
        <taxon>Cyanobacteriota</taxon>
        <taxon>Cyanophyceae</taxon>
        <taxon>Oscillatoriophycideae</taxon>
        <taxon>Oscillatoriales</taxon>
        <taxon>Oscillatoriaceae</taxon>
        <taxon>Oxynema</taxon>
        <taxon>Oxynema aestuarii</taxon>
    </lineage>
</organism>
<comment type="cofactor">
    <cofactor evidence="7">
        <name>heme</name>
        <dbReference type="ChEBI" id="CHEBI:30413"/>
    </cofactor>
</comment>
<keyword evidence="5 7" id="KW-0408">Iron</keyword>
<evidence type="ECO:0000256" key="5">
    <source>
        <dbReference type="ARBA" id="ARBA00023004"/>
    </source>
</evidence>
<dbReference type="EMBL" id="CP051167">
    <property type="protein sequence ID" value="QIZ69154.1"/>
    <property type="molecule type" value="Genomic_DNA"/>
</dbReference>
<dbReference type="PANTHER" id="PTHR24286">
    <property type="entry name" value="CYTOCHROME P450 26"/>
    <property type="match status" value="1"/>
</dbReference>
<dbReference type="InterPro" id="IPR017972">
    <property type="entry name" value="Cyt_P450_CS"/>
</dbReference>
<dbReference type="Gene3D" id="1.10.630.10">
    <property type="entry name" value="Cytochrome P450"/>
    <property type="match status" value="1"/>
</dbReference>
<protein>
    <submittedName>
        <fullName evidence="9">Cytochrome P450</fullName>
    </submittedName>
</protein>
<dbReference type="PANTHER" id="PTHR24286:SF384">
    <property type="entry name" value="P450, PUTATIVE (EUROFUNG)-RELATED"/>
    <property type="match status" value="1"/>
</dbReference>
<dbReference type="InterPro" id="IPR001128">
    <property type="entry name" value="Cyt_P450"/>
</dbReference>
<keyword evidence="6 8" id="KW-0503">Monooxygenase</keyword>
<dbReference type="PROSITE" id="PS00086">
    <property type="entry name" value="CYTOCHROME_P450"/>
    <property type="match status" value="1"/>
</dbReference>
<evidence type="ECO:0000313" key="10">
    <source>
        <dbReference type="Proteomes" id="UP000500857"/>
    </source>
</evidence>
<evidence type="ECO:0000256" key="6">
    <source>
        <dbReference type="ARBA" id="ARBA00023033"/>
    </source>
</evidence>
<dbReference type="Proteomes" id="UP000500857">
    <property type="component" value="Chromosome"/>
</dbReference>
<evidence type="ECO:0000256" key="8">
    <source>
        <dbReference type="RuleBase" id="RU000461"/>
    </source>
</evidence>
<name>A0A6H1TRD6_9CYAN</name>
<dbReference type="GO" id="GO:0020037">
    <property type="term" value="F:heme binding"/>
    <property type="evidence" value="ECO:0007669"/>
    <property type="project" value="InterPro"/>
</dbReference>
<dbReference type="AlphaFoldDB" id="A0A6H1TRD6"/>
<dbReference type="GO" id="GO:0004497">
    <property type="term" value="F:monooxygenase activity"/>
    <property type="evidence" value="ECO:0007669"/>
    <property type="project" value="UniProtKB-KW"/>
</dbReference>
<dbReference type="GO" id="GO:0016125">
    <property type="term" value="P:sterol metabolic process"/>
    <property type="evidence" value="ECO:0007669"/>
    <property type="project" value="TreeGrafter"/>
</dbReference>
<dbReference type="InterPro" id="IPR036396">
    <property type="entry name" value="Cyt_P450_sf"/>
</dbReference>
<keyword evidence="10" id="KW-1185">Reference proteome</keyword>
<evidence type="ECO:0000256" key="4">
    <source>
        <dbReference type="ARBA" id="ARBA00023002"/>
    </source>
</evidence>
<dbReference type="InterPro" id="IPR002403">
    <property type="entry name" value="Cyt_P450_E_grp-IV"/>
</dbReference>
<evidence type="ECO:0000256" key="3">
    <source>
        <dbReference type="ARBA" id="ARBA00022723"/>
    </source>
</evidence>
<dbReference type="PRINTS" id="PR00465">
    <property type="entry name" value="EP450IV"/>
</dbReference>
<keyword evidence="3 7" id="KW-0479">Metal-binding</keyword>
<keyword evidence="4 8" id="KW-0560">Oxidoreductase</keyword>
<accession>A0A6H1TRD6</accession>
<dbReference type="GO" id="GO:0016705">
    <property type="term" value="F:oxidoreductase activity, acting on paired donors, with incorporation or reduction of molecular oxygen"/>
    <property type="evidence" value="ECO:0007669"/>
    <property type="project" value="InterPro"/>
</dbReference>
<dbReference type="Pfam" id="PF00067">
    <property type="entry name" value="p450"/>
    <property type="match status" value="1"/>
</dbReference>
<evidence type="ECO:0000313" key="9">
    <source>
        <dbReference type="EMBL" id="QIZ69154.1"/>
    </source>
</evidence>
<reference evidence="9 10" key="1">
    <citation type="submission" date="2020-04" db="EMBL/GenBank/DDBJ databases">
        <authorList>
            <person name="Basu S."/>
            <person name="Maruthanayagam V."/>
            <person name="Chakraborty S."/>
            <person name="Pramanik A."/>
            <person name="Mukherjee J."/>
            <person name="Brink B."/>
        </authorList>
    </citation>
    <scope>NUCLEOTIDE SEQUENCE [LARGE SCALE GENOMIC DNA]</scope>
    <source>
        <strain evidence="9 10">AP17</strain>
    </source>
</reference>
<evidence type="ECO:0000256" key="1">
    <source>
        <dbReference type="ARBA" id="ARBA00010617"/>
    </source>
</evidence>
<proteinExistence type="inferred from homology"/>
<feature type="binding site" description="axial binding residue" evidence="7">
    <location>
        <position position="94"/>
    </location>
    <ligand>
        <name>heme</name>
        <dbReference type="ChEBI" id="CHEBI:30413"/>
    </ligand>
    <ligandPart>
        <name>Fe</name>
        <dbReference type="ChEBI" id="CHEBI:18248"/>
    </ligandPart>
</feature>
<keyword evidence="2 7" id="KW-0349">Heme</keyword>
<sequence>MRFVKSTTSKSYEDDRNYPPVGGGFRECIEPCEFQDYSIPKNWLVLYQIGRSHYDASIYPNPETFDPDRFSPEREQERKQLFGYIPFGGGLRECLGKEFAKLEMRIFGALLCRDYDWELLPDRDLELVAVPTPHPRDGLKVNITPRGI</sequence>
<dbReference type="GO" id="GO:0005506">
    <property type="term" value="F:iron ion binding"/>
    <property type="evidence" value="ECO:0007669"/>
    <property type="project" value="InterPro"/>
</dbReference>
<evidence type="ECO:0000256" key="2">
    <source>
        <dbReference type="ARBA" id="ARBA00022617"/>
    </source>
</evidence>
<evidence type="ECO:0000256" key="7">
    <source>
        <dbReference type="PIRSR" id="PIRSR602403-1"/>
    </source>
</evidence>
<dbReference type="SUPFAM" id="SSF48264">
    <property type="entry name" value="Cytochrome P450"/>
    <property type="match status" value="1"/>
</dbReference>
<dbReference type="KEGG" id="oxy:HCG48_06330"/>
<comment type="similarity">
    <text evidence="1 8">Belongs to the cytochrome P450 family.</text>
</comment>
<dbReference type="RefSeq" id="WP_168567312.1">
    <property type="nucleotide sequence ID" value="NZ_CP051167.1"/>
</dbReference>
<gene>
    <name evidence="9" type="ORF">HCG48_06330</name>
</gene>